<feature type="transmembrane region" description="Helical" evidence="7">
    <location>
        <begin position="186"/>
        <end position="209"/>
    </location>
</feature>
<keyword evidence="6 7" id="KW-0472">Membrane</keyword>
<feature type="transmembrane region" description="Helical" evidence="7">
    <location>
        <begin position="109"/>
        <end position="133"/>
    </location>
</feature>
<keyword evidence="3" id="KW-1003">Cell membrane</keyword>
<organism evidence="9 10">
    <name type="scientific">Eisenbergiella tayi</name>
    <dbReference type="NCBI Taxonomy" id="1432052"/>
    <lineage>
        <taxon>Bacteria</taxon>
        <taxon>Bacillati</taxon>
        <taxon>Bacillota</taxon>
        <taxon>Clostridia</taxon>
        <taxon>Lachnospirales</taxon>
        <taxon>Lachnospiraceae</taxon>
        <taxon>Eisenbergiella</taxon>
    </lineage>
</organism>
<dbReference type="Pfam" id="PF00528">
    <property type="entry name" value="BPD_transp_1"/>
    <property type="match status" value="1"/>
</dbReference>
<protein>
    <submittedName>
        <fullName evidence="9">Inner membrane ABC transporter permease protein YcjP</fullName>
    </submittedName>
</protein>
<evidence type="ECO:0000256" key="4">
    <source>
        <dbReference type="ARBA" id="ARBA00022692"/>
    </source>
</evidence>
<evidence type="ECO:0000256" key="7">
    <source>
        <dbReference type="RuleBase" id="RU363032"/>
    </source>
</evidence>
<proteinExistence type="inferred from homology"/>
<dbReference type="GO" id="GO:0005886">
    <property type="term" value="C:plasma membrane"/>
    <property type="evidence" value="ECO:0007669"/>
    <property type="project" value="UniProtKB-SubCell"/>
</dbReference>
<sequence length="279" mass="31089">MAGKIIQKAVLTAMKYILLALFFLFTVFPFFWLLVSSLKGSKELYEFPVHYLPREASLNNYREVIEMGNFGLYILNSLFIALAGACLVVLIAGMSSYILSRMEFKSKPLIFMVFMMTQMLPTAVGFAPLYILMSRMGMINRLTTVIIILVGGQIPFGTILLIGFMKGIPKALEEAALIDGCGRIKTFFRIVMPLAKSGLFSVFIFVFLACWNDVYTSVLYINANSKKTLTVAIYSMIGKYDINWGNVAAGTLIAMLPAILLFGFMKEIFVENIAGAVKE</sequence>
<dbReference type="SUPFAM" id="SSF161098">
    <property type="entry name" value="MetI-like"/>
    <property type="match status" value="1"/>
</dbReference>
<feature type="transmembrane region" description="Helical" evidence="7">
    <location>
        <begin position="145"/>
        <end position="165"/>
    </location>
</feature>
<feature type="domain" description="ABC transmembrane type-1" evidence="8">
    <location>
        <begin position="74"/>
        <end position="265"/>
    </location>
</feature>
<evidence type="ECO:0000256" key="2">
    <source>
        <dbReference type="ARBA" id="ARBA00022448"/>
    </source>
</evidence>
<evidence type="ECO:0000313" key="10">
    <source>
        <dbReference type="Proteomes" id="UP000094067"/>
    </source>
</evidence>
<dbReference type="Proteomes" id="UP000094067">
    <property type="component" value="Unassembled WGS sequence"/>
</dbReference>
<comment type="similarity">
    <text evidence="7">Belongs to the binding-protein-dependent transport system permease family.</text>
</comment>
<dbReference type="RefSeq" id="WP_069151567.1">
    <property type="nucleotide sequence ID" value="NZ_MCGH01000002.1"/>
</dbReference>
<evidence type="ECO:0000256" key="1">
    <source>
        <dbReference type="ARBA" id="ARBA00004651"/>
    </source>
</evidence>
<keyword evidence="2 7" id="KW-0813">Transport</keyword>
<dbReference type="EMBL" id="MCGH01000002">
    <property type="protein sequence ID" value="ODM05218.1"/>
    <property type="molecule type" value="Genomic_DNA"/>
</dbReference>
<dbReference type="CDD" id="cd06261">
    <property type="entry name" value="TM_PBP2"/>
    <property type="match status" value="1"/>
</dbReference>
<dbReference type="PROSITE" id="PS50928">
    <property type="entry name" value="ABC_TM1"/>
    <property type="match status" value="1"/>
</dbReference>
<feature type="transmembrane region" description="Helical" evidence="7">
    <location>
        <begin position="244"/>
        <end position="264"/>
    </location>
</feature>
<gene>
    <name evidence="9" type="primary">ycjP_6</name>
    <name evidence="9" type="ORF">BEI61_01101</name>
</gene>
<comment type="subcellular location">
    <subcellularLocation>
        <location evidence="1 7">Cell membrane</location>
        <topology evidence="1 7">Multi-pass membrane protein</topology>
    </subcellularLocation>
</comment>
<keyword evidence="5 7" id="KW-1133">Transmembrane helix</keyword>
<dbReference type="InterPro" id="IPR035906">
    <property type="entry name" value="MetI-like_sf"/>
</dbReference>
<dbReference type="InterPro" id="IPR000515">
    <property type="entry name" value="MetI-like"/>
</dbReference>
<feature type="transmembrane region" description="Helical" evidence="7">
    <location>
        <begin position="70"/>
        <end position="97"/>
    </location>
</feature>
<accession>A0A1E3A932</accession>
<keyword evidence="4 7" id="KW-0812">Transmembrane</keyword>
<dbReference type="PANTHER" id="PTHR43744">
    <property type="entry name" value="ABC TRANSPORTER PERMEASE PROTEIN MG189-RELATED-RELATED"/>
    <property type="match status" value="1"/>
</dbReference>
<comment type="caution">
    <text evidence="9">The sequence shown here is derived from an EMBL/GenBank/DDBJ whole genome shotgun (WGS) entry which is preliminary data.</text>
</comment>
<evidence type="ECO:0000313" key="9">
    <source>
        <dbReference type="EMBL" id="ODM05218.1"/>
    </source>
</evidence>
<dbReference type="AlphaFoldDB" id="A0A1E3A932"/>
<evidence type="ECO:0000256" key="3">
    <source>
        <dbReference type="ARBA" id="ARBA00022475"/>
    </source>
</evidence>
<name>A0A1E3A932_9FIRM</name>
<dbReference type="GO" id="GO:0055085">
    <property type="term" value="P:transmembrane transport"/>
    <property type="evidence" value="ECO:0007669"/>
    <property type="project" value="InterPro"/>
</dbReference>
<evidence type="ECO:0000259" key="8">
    <source>
        <dbReference type="PROSITE" id="PS50928"/>
    </source>
</evidence>
<evidence type="ECO:0000256" key="5">
    <source>
        <dbReference type="ARBA" id="ARBA00022989"/>
    </source>
</evidence>
<dbReference type="Gene3D" id="1.10.3720.10">
    <property type="entry name" value="MetI-like"/>
    <property type="match status" value="1"/>
</dbReference>
<dbReference type="PANTHER" id="PTHR43744:SF8">
    <property type="entry name" value="SN-GLYCEROL-3-PHOSPHATE TRANSPORT SYSTEM PERMEASE PROTEIN UGPE"/>
    <property type="match status" value="1"/>
</dbReference>
<feature type="transmembrane region" description="Helical" evidence="7">
    <location>
        <begin position="16"/>
        <end position="35"/>
    </location>
</feature>
<reference evidence="9 10" key="1">
    <citation type="submission" date="2016-07" db="EMBL/GenBank/DDBJ databases">
        <title>Characterization of isolates of Eisenbergiella tayi derived from blood cultures, using whole genome sequencing.</title>
        <authorList>
            <person name="Burdz T."/>
            <person name="Wiebe D."/>
            <person name="Huynh C."/>
            <person name="Bernard K."/>
        </authorList>
    </citation>
    <scope>NUCLEOTIDE SEQUENCE [LARGE SCALE GENOMIC DNA]</scope>
    <source>
        <strain evidence="9 10">NML 110608</strain>
    </source>
</reference>
<evidence type="ECO:0000256" key="6">
    <source>
        <dbReference type="ARBA" id="ARBA00023136"/>
    </source>
</evidence>